<keyword evidence="4" id="KW-0503">Monooxygenase</keyword>
<dbReference type="GO" id="GO:0016125">
    <property type="term" value="P:sterol metabolic process"/>
    <property type="evidence" value="ECO:0007669"/>
    <property type="project" value="TreeGrafter"/>
</dbReference>
<proteinExistence type="inferred from homology"/>
<evidence type="ECO:0000256" key="4">
    <source>
        <dbReference type="RuleBase" id="RU000461"/>
    </source>
</evidence>
<dbReference type="Pfam" id="PF00067">
    <property type="entry name" value="p450"/>
    <property type="match status" value="1"/>
</dbReference>
<dbReference type="InterPro" id="IPR036396">
    <property type="entry name" value="Cyt_P450_sf"/>
</dbReference>
<organism evidence="5 6">
    <name type="scientific">Pocillopora damicornis</name>
    <name type="common">Cauliflower coral</name>
    <name type="synonym">Millepora damicornis</name>
    <dbReference type="NCBI Taxonomy" id="46731"/>
    <lineage>
        <taxon>Eukaryota</taxon>
        <taxon>Metazoa</taxon>
        <taxon>Cnidaria</taxon>
        <taxon>Anthozoa</taxon>
        <taxon>Hexacorallia</taxon>
        <taxon>Scleractinia</taxon>
        <taxon>Astrocoeniina</taxon>
        <taxon>Pocilloporidae</taxon>
        <taxon>Pocillopora</taxon>
    </lineage>
</organism>
<dbReference type="SUPFAM" id="SSF48264">
    <property type="entry name" value="Cytochrome P450"/>
    <property type="match status" value="1"/>
</dbReference>
<evidence type="ECO:0000256" key="2">
    <source>
        <dbReference type="ARBA" id="ARBA00022723"/>
    </source>
</evidence>
<dbReference type="EMBL" id="RCHS01000010">
    <property type="protein sequence ID" value="RMX61463.1"/>
    <property type="molecule type" value="Genomic_DNA"/>
</dbReference>
<dbReference type="PROSITE" id="PS00086">
    <property type="entry name" value="CYTOCHROME_P450"/>
    <property type="match status" value="1"/>
</dbReference>
<dbReference type="InterPro" id="IPR017972">
    <property type="entry name" value="Cyt_P450_CS"/>
</dbReference>
<dbReference type="GO" id="GO:0016705">
    <property type="term" value="F:oxidoreductase activity, acting on paired donors, with incorporation or reduction of molecular oxygen"/>
    <property type="evidence" value="ECO:0007669"/>
    <property type="project" value="InterPro"/>
</dbReference>
<dbReference type="InterPro" id="IPR001128">
    <property type="entry name" value="Cyt_P450"/>
</dbReference>
<comment type="similarity">
    <text evidence="1 4">Belongs to the cytochrome P450 family.</text>
</comment>
<dbReference type="AlphaFoldDB" id="A0A3M6V669"/>
<keyword evidence="3 4" id="KW-0408">Iron</keyword>
<name>A0A3M6V669_POCDA</name>
<keyword evidence="4" id="KW-0560">Oxidoreductase</keyword>
<dbReference type="Gene3D" id="1.10.630.10">
    <property type="entry name" value="Cytochrome P450"/>
    <property type="match status" value="2"/>
</dbReference>
<sequence length="373" mass="42295">MTSLPGSLGWPVTGDKTLEFARNPAEFIQRNIKTCNSRVFQVRALNKPHVLVASNQGVKEILEDKDGVLDMGYKDFGYMYSLYGDLVIFNSDDEAIRLRNILHNVFRPEEVTRYMGDVEVVSSRLLNSIEDNGIVIPYKLFKKLTTEVCLRLFLGLEMETAKKEAESVAELTITHWHGLISVPVTFNVYGYKSGYSKAMVAKNNLLTIVSRRLSEEKNGFINVMRKSEFKSMTEMANHILLFVSALVPKALASLMTSFCIELAKPENEVIIDGYKVPAGHYVGILTRAANCDPKIFPEAENNQLDRDRVWTFGSGPRMCIGHKFIHKIIKLLAKHLLQSYEWELVPGQDLTYKWLPVSRPKNDVQVVFTKIAL</sequence>
<evidence type="ECO:0000313" key="5">
    <source>
        <dbReference type="EMBL" id="RMX61463.1"/>
    </source>
</evidence>
<gene>
    <name evidence="5" type="ORF">pdam_00003565</name>
</gene>
<keyword evidence="4" id="KW-0349">Heme</keyword>
<comment type="caution">
    <text evidence="5">The sequence shown here is derived from an EMBL/GenBank/DDBJ whole genome shotgun (WGS) entry which is preliminary data.</text>
</comment>
<dbReference type="Proteomes" id="UP000275408">
    <property type="component" value="Unassembled WGS sequence"/>
</dbReference>
<evidence type="ECO:0000256" key="3">
    <source>
        <dbReference type="ARBA" id="ARBA00023004"/>
    </source>
</evidence>
<dbReference type="GO" id="GO:0005506">
    <property type="term" value="F:iron ion binding"/>
    <property type="evidence" value="ECO:0007669"/>
    <property type="project" value="InterPro"/>
</dbReference>
<dbReference type="PANTHER" id="PTHR24286">
    <property type="entry name" value="CYTOCHROME P450 26"/>
    <property type="match status" value="1"/>
</dbReference>
<evidence type="ECO:0008006" key="7">
    <source>
        <dbReference type="Google" id="ProtNLM"/>
    </source>
</evidence>
<dbReference type="PANTHER" id="PTHR24286:SF252">
    <property type="entry name" value="CYTOCHROME P450 26B1"/>
    <property type="match status" value="1"/>
</dbReference>
<dbReference type="GO" id="GO:0004497">
    <property type="term" value="F:monooxygenase activity"/>
    <property type="evidence" value="ECO:0007669"/>
    <property type="project" value="UniProtKB-KW"/>
</dbReference>
<dbReference type="OrthoDB" id="1470350at2759"/>
<keyword evidence="2 4" id="KW-0479">Metal-binding</keyword>
<dbReference type="STRING" id="46731.A0A3M6V669"/>
<evidence type="ECO:0000256" key="1">
    <source>
        <dbReference type="ARBA" id="ARBA00010617"/>
    </source>
</evidence>
<accession>A0A3M6V669</accession>
<evidence type="ECO:0000313" key="6">
    <source>
        <dbReference type="Proteomes" id="UP000275408"/>
    </source>
</evidence>
<dbReference type="GO" id="GO:0020037">
    <property type="term" value="F:heme binding"/>
    <property type="evidence" value="ECO:0007669"/>
    <property type="project" value="InterPro"/>
</dbReference>
<keyword evidence="6" id="KW-1185">Reference proteome</keyword>
<reference evidence="5 6" key="1">
    <citation type="journal article" date="2018" name="Sci. Rep.">
        <title>Comparative analysis of the Pocillopora damicornis genome highlights role of immune system in coral evolution.</title>
        <authorList>
            <person name="Cunning R."/>
            <person name="Bay R.A."/>
            <person name="Gillette P."/>
            <person name="Baker A.C."/>
            <person name="Traylor-Knowles N."/>
        </authorList>
    </citation>
    <scope>NUCLEOTIDE SEQUENCE [LARGE SCALE GENOMIC DNA]</scope>
    <source>
        <strain evidence="5">RSMAS</strain>
        <tissue evidence="5">Whole animal</tissue>
    </source>
</reference>
<protein>
    <recommendedName>
        <fullName evidence="7">Cytochrome P450</fullName>
    </recommendedName>
</protein>